<keyword evidence="1" id="KW-0472">Membrane</keyword>
<feature type="transmembrane region" description="Helical" evidence="1">
    <location>
        <begin position="43"/>
        <end position="64"/>
    </location>
</feature>
<dbReference type="AlphaFoldDB" id="A0A383V5D6"/>
<gene>
    <name evidence="2" type="ORF">BQ4739_LOCUS1347</name>
</gene>
<dbReference type="EMBL" id="FNXT01000107">
    <property type="protein sequence ID" value="SZX60815.1"/>
    <property type="molecule type" value="Genomic_DNA"/>
</dbReference>
<dbReference type="Proteomes" id="UP000256970">
    <property type="component" value="Unassembled WGS sequence"/>
</dbReference>
<keyword evidence="1" id="KW-1133">Transmembrane helix</keyword>
<name>A0A383V5D6_TETOB</name>
<feature type="transmembrane region" description="Helical" evidence="1">
    <location>
        <begin position="76"/>
        <end position="100"/>
    </location>
</feature>
<evidence type="ECO:0000256" key="1">
    <source>
        <dbReference type="SAM" id="Phobius"/>
    </source>
</evidence>
<organism evidence="2 3">
    <name type="scientific">Tetradesmus obliquus</name>
    <name type="common">Green alga</name>
    <name type="synonym">Acutodesmus obliquus</name>
    <dbReference type="NCBI Taxonomy" id="3088"/>
    <lineage>
        <taxon>Eukaryota</taxon>
        <taxon>Viridiplantae</taxon>
        <taxon>Chlorophyta</taxon>
        <taxon>core chlorophytes</taxon>
        <taxon>Chlorophyceae</taxon>
        <taxon>CS clade</taxon>
        <taxon>Sphaeropleales</taxon>
        <taxon>Scenedesmaceae</taxon>
        <taxon>Tetradesmus</taxon>
    </lineage>
</organism>
<feature type="transmembrane region" description="Helical" evidence="1">
    <location>
        <begin position="120"/>
        <end position="142"/>
    </location>
</feature>
<keyword evidence="1" id="KW-0812">Transmembrane</keyword>
<reference evidence="2 3" key="1">
    <citation type="submission" date="2016-10" db="EMBL/GenBank/DDBJ databases">
        <authorList>
            <person name="Cai Z."/>
        </authorList>
    </citation>
    <scope>NUCLEOTIDE SEQUENCE [LARGE SCALE GENOMIC DNA]</scope>
</reference>
<proteinExistence type="predicted"/>
<keyword evidence="3" id="KW-1185">Reference proteome</keyword>
<evidence type="ECO:0000313" key="3">
    <source>
        <dbReference type="Proteomes" id="UP000256970"/>
    </source>
</evidence>
<sequence length="222" mass="23718">MQFFLTGHGSTKGYSRRRGPRDCYLGQMWDGGFSACTYTQATVAVGGFASFVLGHSHALSVFRFSAAGGLLNYRSALAAAGAALWLAAGLVLGCLYQPGFMPGWPDSCDACSNPHPQQRTAVWALALVTAGLFALSSIIYAVMGRHELRRRRAEELSSQGVVVLTEPVPAAAIAAAAMQGREREFADVNAAQCSWHASSPSDNHTVQIGAKSTSHIIMYKYK</sequence>
<evidence type="ECO:0000313" key="2">
    <source>
        <dbReference type="EMBL" id="SZX60815.1"/>
    </source>
</evidence>
<protein>
    <submittedName>
        <fullName evidence="2">Uncharacterized protein</fullName>
    </submittedName>
</protein>
<accession>A0A383V5D6</accession>